<organism evidence="1 2">
    <name type="scientific">Bifidobacterium xylocopae</name>
    <dbReference type="NCBI Taxonomy" id="2493119"/>
    <lineage>
        <taxon>Bacteria</taxon>
        <taxon>Bacillati</taxon>
        <taxon>Actinomycetota</taxon>
        <taxon>Actinomycetes</taxon>
        <taxon>Bifidobacteriales</taxon>
        <taxon>Bifidobacteriaceae</taxon>
        <taxon>Bifidobacterium</taxon>
    </lineage>
</organism>
<dbReference type="Proteomes" id="UP000252345">
    <property type="component" value="Unassembled WGS sequence"/>
</dbReference>
<dbReference type="EMBL" id="PDCH01000002">
    <property type="protein sequence ID" value="RBP99826.1"/>
    <property type="molecule type" value="Genomic_DNA"/>
</dbReference>
<gene>
    <name evidence="1" type="ORF">CRD59_01990</name>
</gene>
<dbReference type="RefSeq" id="WP_113852923.1">
    <property type="nucleotide sequence ID" value="NZ_PDCH01000002.1"/>
</dbReference>
<sequence>MRGNAEAFVQITRGTLESKESRLALAGIAAPRLLVMNPLIMAMLEDYAEGAWVCSHDDLIAMLRTVGSFPFWRMVCNVASNSLNKFIPSLIKRLRETGKSGGNYREAFEAILLSESGRAWRIPVDKEFEQVLIRRHSCSCPSFYMLAKLENSHHSKDERDFSAGTYTIGHDMPRNALNQPEWMAMLGDDH</sequence>
<dbReference type="OrthoDB" id="9798761at2"/>
<proteinExistence type="predicted"/>
<name>A0A366KDL7_9BIFI</name>
<comment type="caution">
    <text evidence="1">The sequence shown here is derived from an EMBL/GenBank/DDBJ whole genome shotgun (WGS) entry which is preliminary data.</text>
</comment>
<evidence type="ECO:0000313" key="1">
    <source>
        <dbReference type="EMBL" id="RBP99826.1"/>
    </source>
</evidence>
<reference evidence="1 2" key="1">
    <citation type="submission" date="2017-10" db="EMBL/GenBank/DDBJ databases">
        <title>Bifidobacterium xylocopum sp. nov. and Bifidobacterium aemilianum sp. nov., from the carpenter bee (Xylocopa violacea) digestive tract.</title>
        <authorList>
            <person name="Alberoni D."/>
            <person name="Baffoni L."/>
            <person name="Di Gioia D."/>
            <person name="Gaggia F."/>
            <person name="Biavati B."/>
        </authorList>
    </citation>
    <scope>NUCLEOTIDE SEQUENCE [LARGE SCALE GENOMIC DNA]</scope>
    <source>
        <strain evidence="1 2">XV2</strain>
    </source>
</reference>
<dbReference type="AlphaFoldDB" id="A0A366KDL7"/>
<keyword evidence="2" id="KW-1185">Reference proteome</keyword>
<protein>
    <submittedName>
        <fullName evidence="1">Uncharacterized protein</fullName>
    </submittedName>
</protein>
<accession>A0A366KDL7</accession>
<evidence type="ECO:0000313" key="2">
    <source>
        <dbReference type="Proteomes" id="UP000252345"/>
    </source>
</evidence>